<name>A0A2A4FZ41_9SPHN</name>
<keyword evidence="1" id="KW-0808">Transferase</keyword>
<sequence length="234" mass="26767">MGGLTDWTYDRFWRDVEHPYRRLKRRLLELAGPGMTILDAGCGHTAPNLQELRESGATLIGADLVHLEPQPGMELIEADLAKLPLPDASADLVYSRSVMEHVVDPHAVYAETARLLKPGGRWIFLTANRWDYVSLVSRMTPNRFHAAIVRRFEGREEIDVFPTAYRTNDRGQIAHHAAAHGFTIERFERHGQYPAMFYRVGPLFLLATFYEKLIMKVGLLAPLRGWLYVELVKR</sequence>
<dbReference type="CDD" id="cd02440">
    <property type="entry name" value="AdoMet_MTases"/>
    <property type="match status" value="1"/>
</dbReference>
<organism evidence="1 2">
    <name type="scientific">Rhizorhabdus dicambivorans</name>
    <dbReference type="NCBI Taxonomy" id="1850238"/>
    <lineage>
        <taxon>Bacteria</taxon>
        <taxon>Pseudomonadati</taxon>
        <taxon>Pseudomonadota</taxon>
        <taxon>Alphaproteobacteria</taxon>
        <taxon>Sphingomonadales</taxon>
        <taxon>Sphingomonadaceae</taxon>
        <taxon>Rhizorhabdus</taxon>
    </lineage>
</organism>
<dbReference type="PANTHER" id="PTHR43591">
    <property type="entry name" value="METHYLTRANSFERASE"/>
    <property type="match status" value="1"/>
</dbReference>
<proteinExistence type="predicted"/>
<gene>
    <name evidence="1" type="ORF">COO09_04080</name>
</gene>
<keyword evidence="2" id="KW-1185">Reference proteome</keyword>
<protein>
    <submittedName>
        <fullName evidence="1">Class I SAM-dependent methyltransferase</fullName>
    </submittedName>
</protein>
<dbReference type="KEGG" id="rdi:CMV14_01760"/>
<dbReference type="Proteomes" id="UP000218934">
    <property type="component" value="Unassembled WGS sequence"/>
</dbReference>
<keyword evidence="1" id="KW-0489">Methyltransferase</keyword>
<comment type="caution">
    <text evidence="1">The sequence shown here is derived from an EMBL/GenBank/DDBJ whole genome shotgun (WGS) entry which is preliminary data.</text>
</comment>
<evidence type="ECO:0000313" key="2">
    <source>
        <dbReference type="Proteomes" id="UP000218934"/>
    </source>
</evidence>
<dbReference type="OrthoDB" id="161159at2"/>
<dbReference type="Gene3D" id="3.40.50.150">
    <property type="entry name" value="Vaccinia Virus protein VP39"/>
    <property type="match status" value="1"/>
</dbReference>
<dbReference type="AlphaFoldDB" id="A0A2A4FZ41"/>
<dbReference type="RefSeq" id="WP_066960026.1">
    <property type="nucleotide sequence ID" value="NZ_CP023449.1"/>
</dbReference>
<dbReference type="SUPFAM" id="SSF53335">
    <property type="entry name" value="S-adenosyl-L-methionine-dependent methyltransferases"/>
    <property type="match status" value="1"/>
</dbReference>
<dbReference type="PANTHER" id="PTHR43591:SF110">
    <property type="entry name" value="RHODANESE DOMAIN-CONTAINING PROTEIN"/>
    <property type="match status" value="1"/>
</dbReference>
<dbReference type="InterPro" id="IPR029063">
    <property type="entry name" value="SAM-dependent_MTases_sf"/>
</dbReference>
<evidence type="ECO:0000313" key="1">
    <source>
        <dbReference type="EMBL" id="PCE43496.1"/>
    </source>
</evidence>
<dbReference type="GO" id="GO:0032259">
    <property type="term" value="P:methylation"/>
    <property type="evidence" value="ECO:0007669"/>
    <property type="project" value="UniProtKB-KW"/>
</dbReference>
<dbReference type="Pfam" id="PF13489">
    <property type="entry name" value="Methyltransf_23"/>
    <property type="match status" value="1"/>
</dbReference>
<reference evidence="1 2" key="1">
    <citation type="submission" date="2017-09" db="EMBL/GenBank/DDBJ databases">
        <title>The Catabolism of 3,6-Dichlorosalicylic acid is Initiated by the Cytochrome P450 Monooxygenase DsmABC in Rhizorhabdus dicambivorans Ndbn-20.</title>
        <authorList>
            <person name="Na L."/>
        </authorList>
    </citation>
    <scope>NUCLEOTIDE SEQUENCE [LARGE SCALE GENOMIC DNA]</scope>
    <source>
        <strain evidence="1 2">Ndbn-20m</strain>
    </source>
</reference>
<dbReference type="GO" id="GO:0008168">
    <property type="term" value="F:methyltransferase activity"/>
    <property type="evidence" value="ECO:0007669"/>
    <property type="project" value="UniProtKB-KW"/>
</dbReference>
<dbReference type="EMBL" id="NWUF01000003">
    <property type="protein sequence ID" value="PCE43496.1"/>
    <property type="molecule type" value="Genomic_DNA"/>
</dbReference>
<accession>A0A2A4FZ41</accession>